<dbReference type="AlphaFoldDB" id="A0A0F3IG50"/>
<dbReference type="Proteomes" id="UP000033684">
    <property type="component" value="Unassembled WGS sequence"/>
</dbReference>
<dbReference type="InterPro" id="IPR036513">
    <property type="entry name" value="STAS_dom_sf"/>
</dbReference>
<keyword evidence="5" id="KW-1185">Reference proteome</keyword>
<dbReference type="PANTHER" id="PTHR33495:SF2">
    <property type="entry name" value="ANTI-SIGMA FACTOR ANTAGONIST TM_1081-RELATED"/>
    <property type="match status" value="1"/>
</dbReference>
<evidence type="ECO:0000313" key="5">
    <source>
        <dbReference type="Proteomes" id="UP000033684"/>
    </source>
</evidence>
<proteinExistence type="inferred from homology"/>
<sequence>MNLHIEKINKFNVLNIDDERIDAHNSAELKDYILQMIERGEHHIIVQLQHVRFIDSSGLGALLSGHKNILAKSGRFVLTNIQQQVLTMFEMTRLNRVFEIYDSVNEVTDN</sequence>
<dbReference type="InterPro" id="IPR003658">
    <property type="entry name" value="Anti-sigma_ant"/>
</dbReference>
<dbReference type="SUPFAM" id="SSF52091">
    <property type="entry name" value="SpoIIaa-like"/>
    <property type="match status" value="1"/>
</dbReference>
<dbReference type="Gene3D" id="3.30.750.24">
    <property type="entry name" value="STAS domain"/>
    <property type="match status" value="1"/>
</dbReference>
<dbReference type="PROSITE" id="PS50801">
    <property type="entry name" value="STAS"/>
    <property type="match status" value="1"/>
</dbReference>
<evidence type="ECO:0000259" key="3">
    <source>
        <dbReference type="PROSITE" id="PS50801"/>
    </source>
</evidence>
<reference evidence="4 5" key="2">
    <citation type="journal article" date="2016" name="Microb. Ecol.">
        <title>Genome Characteristics of a Novel Type I Methanotroph (Sn10-6) Isolated from a Flooded Indian Rice Field.</title>
        <authorList>
            <person name="Rahalkar M.C."/>
            <person name="Pandit P.S."/>
            <person name="Dhakephalkar P.K."/>
            <person name="Pore S."/>
            <person name="Arora P."/>
            <person name="Kapse N."/>
        </authorList>
    </citation>
    <scope>NUCLEOTIDE SEQUENCE [LARGE SCALE GENOMIC DNA]</scope>
    <source>
        <strain evidence="4 5">Sn10-6</strain>
    </source>
</reference>
<dbReference type="InterPro" id="IPR002645">
    <property type="entry name" value="STAS_dom"/>
</dbReference>
<gene>
    <name evidence="4" type="ORF">VZ94_16055</name>
</gene>
<feature type="domain" description="STAS" evidence="3">
    <location>
        <begin position="21"/>
        <end position="110"/>
    </location>
</feature>
<dbReference type="EMBL" id="LAJX01000184">
    <property type="protein sequence ID" value="KJV05721.1"/>
    <property type="molecule type" value="Genomic_DNA"/>
</dbReference>
<dbReference type="PANTHER" id="PTHR33495">
    <property type="entry name" value="ANTI-SIGMA FACTOR ANTAGONIST TM_1081-RELATED-RELATED"/>
    <property type="match status" value="1"/>
</dbReference>
<accession>A0A0F3IG50</accession>
<dbReference type="Pfam" id="PF01740">
    <property type="entry name" value="STAS"/>
    <property type="match status" value="1"/>
</dbReference>
<dbReference type="PATRIC" id="fig|1632867.3.peg.1985"/>
<name>A0A0F3IG50_9GAMM</name>
<evidence type="ECO:0000256" key="2">
    <source>
        <dbReference type="RuleBase" id="RU003749"/>
    </source>
</evidence>
<organism evidence="4 5">
    <name type="scientific">Methylocucumis oryzae</name>
    <dbReference type="NCBI Taxonomy" id="1632867"/>
    <lineage>
        <taxon>Bacteria</taxon>
        <taxon>Pseudomonadati</taxon>
        <taxon>Pseudomonadota</taxon>
        <taxon>Gammaproteobacteria</taxon>
        <taxon>Methylococcales</taxon>
        <taxon>Methylococcaceae</taxon>
        <taxon>Methylocucumis</taxon>
    </lineage>
</organism>
<dbReference type="OrthoDB" id="9796076at2"/>
<dbReference type="NCBIfam" id="TIGR00377">
    <property type="entry name" value="ant_ant_sig"/>
    <property type="match status" value="1"/>
</dbReference>
<dbReference type="CDD" id="cd07043">
    <property type="entry name" value="STAS_anti-anti-sigma_factors"/>
    <property type="match status" value="1"/>
</dbReference>
<protein>
    <recommendedName>
        <fullName evidence="2">Anti-sigma factor antagonist</fullName>
    </recommendedName>
</protein>
<evidence type="ECO:0000256" key="1">
    <source>
        <dbReference type="ARBA" id="ARBA00009013"/>
    </source>
</evidence>
<reference evidence="5" key="1">
    <citation type="submission" date="2015-03" db="EMBL/GenBank/DDBJ databases">
        <title>Draft genome sequence of a novel methanotroph (Sn10-6) isolated from flooded ricefield rhizosphere in India.</title>
        <authorList>
            <person name="Pandit P.S."/>
            <person name="Pore S.D."/>
            <person name="Arora P."/>
            <person name="Kapse N.G."/>
            <person name="Dhakephalkar P.K."/>
            <person name="Rahalkar M.C."/>
        </authorList>
    </citation>
    <scope>NUCLEOTIDE SEQUENCE [LARGE SCALE GENOMIC DNA]</scope>
    <source>
        <strain evidence="5">Sn10-6</strain>
    </source>
</reference>
<dbReference type="GO" id="GO:0043856">
    <property type="term" value="F:anti-sigma factor antagonist activity"/>
    <property type="evidence" value="ECO:0007669"/>
    <property type="project" value="InterPro"/>
</dbReference>
<dbReference type="RefSeq" id="WP_045779998.1">
    <property type="nucleotide sequence ID" value="NZ_LAJX01000184.1"/>
</dbReference>
<comment type="caution">
    <text evidence="4">The sequence shown here is derived from an EMBL/GenBank/DDBJ whole genome shotgun (WGS) entry which is preliminary data.</text>
</comment>
<comment type="similarity">
    <text evidence="1 2">Belongs to the anti-sigma-factor antagonist family.</text>
</comment>
<evidence type="ECO:0000313" key="4">
    <source>
        <dbReference type="EMBL" id="KJV05721.1"/>
    </source>
</evidence>